<name>A0AAD7ZCX6_DIPPU</name>
<evidence type="ECO:0000313" key="1">
    <source>
        <dbReference type="EMBL" id="KAJ9578011.1"/>
    </source>
</evidence>
<comment type="caution">
    <text evidence="1">The sequence shown here is derived from an EMBL/GenBank/DDBJ whole genome shotgun (WGS) entry which is preliminary data.</text>
</comment>
<dbReference type="EMBL" id="JASPKZ010009099">
    <property type="protein sequence ID" value="KAJ9578011.1"/>
    <property type="molecule type" value="Genomic_DNA"/>
</dbReference>
<feature type="non-terminal residue" evidence="1">
    <location>
        <position position="58"/>
    </location>
</feature>
<feature type="non-terminal residue" evidence="1">
    <location>
        <position position="1"/>
    </location>
</feature>
<dbReference type="AlphaFoldDB" id="A0AAD7ZCX6"/>
<proteinExistence type="predicted"/>
<gene>
    <name evidence="1" type="ORF">L9F63_025124</name>
</gene>
<keyword evidence="2" id="KW-1185">Reference proteome</keyword>
<sequence length="58" mass="7082">AMAWDKRHQITFFKISVMSWNVYFELCFCVCQRLLNLSIKTILIPFSSHKFWLHFSRL</sequence>
<reference evidence="1" key="2">
    <citation type="submission" date="2023-05" db="EMBL/GenBank/DDBJ databases">
        <authorList>
            <person name="Fouks B."/>
        </authorList>
    </citation>
    <scope>NUCLEOTIDE SEQUENCE</scope>
    <source>
        <strain evidence="1">Stay&amp;Tobe</strain>
        <tissue evidence="1">Testes</tissue>
    </source>
</reference>
<evidence type="ECO:0000313" key="2">
    <source>
        <dbReference type="Proteomes" id="UP001233999"/>
    </source>
</evidence>
<protein>
    <submittedName>
        <fullName evidence="1">Uncharacterized protein</fullName>
    </submittedName>
</protein>
<accession>A0AAD7ZCX6</accession>
<organism evidence="1 2">
    <name type="scientific">Diploptera punctata</name>
    <name type="common">Pacific beetle cockroach</name>
    <dbReference type="NCBI Taxonomy" id="6984"/>
    <lineage>
        <taxon>Eukaryota</taxon>
        <taxon>Metazoa</taxon>
        <taxon>Ecdysozoa</taxon>
        <taxon>Arthropoda</taxon>
        <taxon>Hexapoda</taxon>
        <taxon>Insecta</taxon>
        <taxon>Pterygota</taxon>
        <taxon>Neoptera</taxon>
        <taxon>Polyneoptera</taxon>
        <taxon>Dictyoptera</taxon>
        <taxon>Blattodea</taxon>
        <taxon>Blaberoidea</taxon>
        <taxon>Blaberidae</taxon>
        <taxon>Diplopterinae</taxon>
        <taxon>Diploptera</taxon>
    </lineage>
</organism>
<reference evidence="1" key="1">
    <citation type="journal article" date="2023" name="IScience">
        <title>Live-bearing cockroach genome reveals convergent evolutionary mechanisms linked to viviparity in insects and beyond.</title>
        <authorList>
            <person name="Fouks B."/>
            <person name="Harrison M.C."/>
            <person name="Mikhailova A.A."/>
            <person name="Marchal E."/>
            <person name="English S."/>
            <person name="Carruthers M."/>
            <person name="Jennings E.C."/>
            <person name="Chiamaka E.L."/>
            <person name="Frigard R.A."/>
            <person name="Pippel M."/>
            <person name="Attardo G.M."/>
            <person name="Benoit J.B."/>
            <person name="Bornberg-Bauer E."/>
            <person name="Tobe S.S."/>
        </authorList>
    </citation>
    <scope>NUCLEOTIDE SEQUENCE</scope>
    <source>
        <strain evidence="1">Stay&amp;Tobe</strain>
    </source>
</reference>
<dbReference type="Proteomes" id="UP001233999">
    <property type="component" value="Unassembled WGS sequence"/>
</dbReference>